<keyword evidence="1" id="KW-0812">Transmembrane</keyword>
<evidence type="ECO:0000256" key="1">
    <source>
        <dbReference type="SAM" id="Phobius"/>
    </source>
</evidence>
<evidence type="ECO:0000313" key="3">
    <source>
        <dbReference type="Proteomes" id="UP000193560"/>
    </source>
</evidence>
<name>A0A1X2INR2_9FUNG</name>
<gene>
    <name evidence="2" type="ORF">BCR42DRAFT_410182</name>
</gene>
<feature type="transmembrane region" description="Helical" evidence="1">
    <location>
        <begin position="46"/>
        <end position="68"/>
    </location>
</feature>
<organism evidence="2 3">
    <name type="scientific">Absidia repens</name>
    <dbReference type="NCBI Taxonomy" id="90262"/>
    <lineage>
        <taxon>Eukaryota</taxon>
        <taxon>Fungi</taxon>
        <taxon>Fungi incertae sedis</taxon>
        <taxon>Mucoromycota</taxon>
        <taxon>Mucoromycotina</taxon>
        <taxon>Mucoromycetes</taxon>
        <taxon>Mucorales</taxon>
        <taxon>Cunninghamellaceae</taxon>
        <taxon>Absidia</taxon>
    </lineage>
</organism>
<comment type="caution">
    <text evidence="2">The sequence shown here is derived from an EMBL/GenBank/DDBJ whole genome shotgun (WGS) entry which is preliminary data.</text>
</comment>
<keyword evidence="1" id="KW-1133">Transmembrane helix</keyword>
<proteinExistence type="predicted"/>
<dbReference type="Proteomes" id="UP000193560">
    <property type="component" value="Unassembled WGS sequence"/>
</dbReference>
<keyword evidence="3" id="KW-1185">Reference proteome</keyword>
<evidence type="ECO:0000313" key="2">
    <source>
        <dbReference type="EMBL" id="ORZ19650.1"/>
    </source>
</evidence>
<sequence>MKNLVDQNVDCHCYFQATYGLPCRRNFPLTLDVDEIDMFWHLKDGIFLLFVLFHFGFATISLIFNGFLSLADDSVFHAISIGVLLSKKYLVDHVVDNENCC</sequence>
<reference evidence="2 3" key="1">
    <citation type="submission" date="2016-07" db="EMBL/GenBank/DDBJ databases">
        <title>Pervasive Adenine N6-methylation of Active Genes in Fungi.</title>
        <authorList>
            <consortium name="DOE Joint Genome Institute"/>
            <person name="Mondo S.J."/>
            <person name="Dannebaum R.O."/>
            <person name="Kuo R.C."/>
            <person name="Labutti K."/>
            <person name="Haridas S."/>
            <person name="Kuo A."/>
            <person name="Salamov A."/>
            <person name="Ahrendt S.R."/>
            <person name="Lipzen A."/>
            <person name="Sullivan W."/>
            <person name="Andreopoulos W.B."/>
            <person name="Clum A."/>
            <person name="Lindquist E."/>
            <person name="Daum C."/>
            <person name="Ramamoorthy G.K."/>
            <person name="Gryganskyi A."/>
            <person name="Culley D."/>
            <person name="Magnuson J.K."/>
            <person name="James T.Y."/>
            <person name="O'Malley M.A."/>
            <person name="Stajich J.E."/>
            <person name="Spatafora J.W."/>
            <person name="Visel A."/>
            <person name="Grigoriev I.V."/>
        </authorList>
    </citation>
    <scope>NUCLEOTIDE SEQUENCE [LARGE SCALE GENOMIC DNA]</scope>
    <source>
        <strain evidence="2 3">NRRL 1336</strain>
    </source>
</reference>
<accession>A0A1X2INR2</accession>
<keyword evidence="1" id="KW-0472">Membrane</keyword>
<protein>
    <submittedName>
        <fullName evidence="2">Uncharacterized protein</fullName>
    </submittedName>
</protein>
<dbReference type="AlphaFoldDB" id="A0A1X2INR2"/>
<dbReference type="EMBL" id="MCGE01000007">
    <property type="protein sequence ID" value="ORZ19650.1"/>
    <property type="molecule type" value="Genomic_DNA"/>
</dbReference>